<dbReference type="PANTHER" id="PTHR10353:SF36">
    <property type="entry name" value="LP05116P"/>
    <property type="match status" value="1"/>
</dbReference>
<dbReference type="FunFam" id="3.20.20.80:FF:000013">
    <property type="entry name" value="lactase-phlorizin hydrolase"/>
    <property type="match status" value="1"/>
</dbReference>
<dbReference type="EMBL" id="KZ150152">
    <property type="protein sequence ID" value="PZC72822.1"/>
    <property type="molecule type" value="Genomic_DNA"/>
</dbReference>
<evidence type="ECO:0000256" key="9">
    <source>
        <dbReference type="RuleBase" id="RU004468"/>
    </source>
</evidence>
<keyword evidence="10" id="KW-0732">Signal</keyword>
<dbReference type="EC" id="3.2.1.21" evidence="3"/>
<feature type="chain" id="PRO_5016059562" description="beta-glucosidase" evidence="10">
    <location>
        <begin position="19"/>
        <end position="508"/>
    </location>
</feature>
<keyword evidence="6 9" id="KW-0326">Glycosidase</keyword>
<evidence type="ECO:0000256" key="6">
    <source>
        <dbReference type="ARBA" id="ARBA00023295"/>
    </source>
</evidence>
<dbReference type="OrthoDB" id="65569at2759"/>
<name>A0A2W1BC39_HELAM</name>
<protein>
    <recommendedName>
        <fullName evidence="3">beta-glucosidase</fullName>
        <ecNumber evidence="3">3.2.1.21</ecNumber>
    </recommendedName>
</protein>
<dbReference type="PANTHER" id="PTHR10353">
    <property type="entry name" value="GLYCOSYL HYDROLASE"/>
    <property type="match status" value="1"/>
</dbReference>
<organism evidence="11 12">
    <name type="scientific">Helicoverpa armigera</name>
    <name type="common">Cotton bollworm</name>
    <name type="synonym">Heliothis armigera</name>
    <dbReference type="NCBI Taxonomy" id="29058"/>
    <lineage>
        <taxon>Eukaryota</taxon>
        <taxon>Metazoa</taxon>
        <taxon>Ecdysozoa</taxon>
        <taxon>Arthropoda</taxon>
        <taxon>Hexapoda</taxon>
        <taxon>Insecta</taxon>
        <taxon>Pterygota</taxon>
        <taxon>Neoptera</taxon>
        <taxon>Endopterygota</taxon>
        <taxon>Lepidoptera</taxon>
        <taxon>Glossata</taxon>
        <taxon>Ditrysia</taxon>
        <taxon>Noctuoidea</taxon>
        <taxon>Noctuidae</taxon>
        <taxon>Heliothinae</taxon>
        <taxon>Helicoverpa</taxon>
    </lineage>
</organism>
<dbReference type="PRINTS" id="PR00131">
    <property type="entry name" value="GLHYDRLASE1"/>
</dbReference>
<evidence type="ECO:0000313" key="11">
    <source>
        <dbReference type="EMBL" id="PZC72822.1"/>
    </source>
</evidence>
<dbReference type="Proteomes" id="UP000249218">
    <property type="component" value="Unassembled WGS sequence"/>
</dbReference>
<sequence>MDWFGVVVFSAVLAGAWSTQDLSFPPGFIFGAATASYQVEGAWNEGGKSENTWDRYVHEDPTRIKDLTNGDVACDSYHQWKRDIEMAEELGLQFYRFSLSWSRILPSGFPNIINEEGKNYYNNLIDGLLEKGIQPMVTIYHWDLPQSLQNLGGWANPLIVDWFVDYARVAYTLFGDRVKVWITINEPVVFCDGVYNSGRFAPLIYSPEVGAYLCNKYALLAHAKAWRLYDQEFKPKYHGKVSLANQMVWFEPYDSTEEHIELAELARQNSNGRYAHPIYSKAGGWPPSIEKVLEEVSLKRGYSKSSLPAFTQEEIELMRGTYDYFAMNYYTTRLIRKAREGEQFTAWPLGDCIDLNAIIEKREDWPTAESYWFYVFPEGFRRQLNWMKQQYGDMEIIITENGISTAGGLDDQERIQYYRDHLEQILLAVKEDGLNVTGYCAWTLMDNFEWGDGLAVKFGLYEVDFSDPMRKRTPRASARYYSDIISSHSLDIPIDYSGYKDTKKVQVV</sequence>
<evidence type="ECO:0000256" key="10">
    <source>
        <dbReference type="SAM" id="SignalP"/>
    </source>
</evidence>
<keyword evidence="4 9" id="KW-0378">Hydrolase</keyword>
<dbReference type="InterPro" id="IPR017853">
    <property type="entry name" value="GH"/>
</dbReference>
<evidence type="ECO:0000256" key="4">
    <source>
        <dbReference type="ARBA" id="ARBA00022801"/>
    </source>
</evidence>
<dbReference type="Pfam" id="PF00232">
    <property type="entry name" value="Glyco_hydro_1"/>
    <property type="match status" value="1"/>
</dbReference>
<evidence type="ECO:0000256" key="8">
    <source>
        <dbReference type="RuleBase" id="RU003690"/>
    </source>
</evidence>
<evidence type="ECO:0000256" key="3">
    <source>
        <dbReference type="ARBA" id="ARBA00012744"/>
    </source>
</evidence>
<feature type="signal peptide" evidence="10">
    <location>
        <begin position="1"/>
        <end position="18"/>
    </location>
</feature>
<dbReference type="PROSITE" id="PS00572">
    <property type="entry name" value="GLYCOSYL_HYDROL_F1_1"/>
    <property type="match status" value="1"/>
</dbReference>
<keyword evidence="12" id="KW-1185">Reference proteome</keyword>
<dbReference type="InterPro" id="IPR033132">
    <property type="entry name" value="GH_1_N_CS"/>
</dbReference>
<evidence type="ECO:0000256" key="2">
    <source>
        <dbReference type="ARBA" id="ARBA00011738"/>
    </source>
</evidence>
<dbReference type="SUPFAM" id="SSF51445">
    <property type="entry name" value="(Trans)glycosidases"/>
    <property type="match status" value="1"/>
</dbReference>
<evidence type="ECO:0000313" key="12">
    <source>
        <dbReference type="Proteomes" id="UP000249218"/>
    </source>
</evidence>
<proteinExistence type="inferred from homology"/>
<feature type="active site" description="Nucleophile" evidence="7">
    <location>
        <position position="400"/>
    </location>
</feature>
<comment type="similarity">
    <text evidence="1 8">Belongs to the glycosyl hydrolase 1 family.</text>
</comment>
<dbReference type="GO" id="GO:0008422">
    <property type="term" value="F:beta-glucosidase activity"/>
    <property type="evidence" value="ECO:0007669"/>
    <property type="project" value="TreeGrafter"/>
</dbReference>
<gene>
    <name evidence="11" type="primary">HaOG210539</name>
    <name evidence="11" type="ORF">B5X24_HaOG210539</name>
</gene>
<keyword evidence="5" id="KW-0325">Glycoprotein</keyword>
<evidence type="ECO:0000256" key="7">
    <source>
        <dbReference type="PROSITE-ProRule" id="PRU10055"/>
    </source>
</evidence>
<evidence type="ECO:0000256" key="5">
    <source>
        <dbReference type="ARBA" id="ARBA00023180"/>
    </source>
</evidence>
<dbReference type="Gene3D" id="3.20.20.80">
    <property type="entry name" value="Glycosidases"/>
    <property type="match status" value="1"/>
</dbReference>
<evidence type="ECO:0000256" key="1">
    <source>
        <dbReference type="ARBA" id="ARBA00010838"/>
    </source>
</evidence>
<dbReference type="AlphaFoldDB" id="A0A2W1BC39"/>
<dbReference type="InterPro" id="IPR001360">
    <property type="entry name" value="Glyco_hydro_1"/>
</dbReference>
<dbReference type="GO" id="GO:0005975">
    <property type="term" value="P:carbohydrate metabolic process"/>
    <property type="evidence" value="ECO:0007669"/>
    <property type="project" value="InterPro"/>
</dbReference>
<dbReference type="InterPro" id="IPR018120">
    <property type="entry name" value="Glyco_hydro_1_AS"/>
</dbReference>
<comment type="subunit">
    <text evidence="2">Homodimer.</text>
</comment>
<accession>A0A2W1BC39</accession>
<reference evidence="11 12" key="1">
    <citation type="journal article" date="2017" name="BMC Biol.">
        <title>Genomic innovations, transcriptional plasticity and gene loss underlying the evolution and divergence of two highly polyphagous and invasive Helicoverpa pest species.</title>
        <authorList>
            <person name="Pearce S.L."/>
            <person name="Clarke D.F."/>
            <person name="East P.D."/>
            <person name="Elfekih S."/>
            <person name="Gordon K.H."/>
            <person name="Jermiin L.S."/>
            <person name="McGaughran A."/>
            <person name="Oakeshott J.G."/>
            <person name="Papanikolaou A."/>
            <person name="Perera O.P."/>
            <person name="Rane R.V."/>
            <person name="Richards S."/>
            <person name="Tay W.T."/>
            <person name="Walsh T.K."/>
            <person name="Anderson A."/>
            <person name="Anderson C.J."/>
            <person name="Asgari S."/>
            <person name="Board P.G."/>
            <person name="Bretschneider A."/>
            <person name="Campbell P.M."/>
            <person name="Chertemps T."/>
            <person name="Christeller J.T."/>
            <person name="Coppin C.W."/>
            <person name="Downes S.J."/>
            <person name="Duan G."/>
            <person name="Farnsworth C.A."/>
            <person name="Good R.T."/>
            <person name="Han L.B."/>
            <person name="Han Y.C."/>
            <person name="Hatje K."/>
            <person name="Horne I."/>
            <person name="Huang Y.P."/>
            <person name="Hughes D.S."/>
            <person name="Jacquin-Joly E."/>
            <person name="James W."/>
            <person name="Jhangiani S."/>
            <person name="Kollmar M."/>
            <person name="Kuwar S.S."/>
            <person name="Li S."/>
            <person name="Liu N.Y."/>
            <person name="Maibeche M.T."/>
            <person name="Miller J.R."/>
            <person name="Montagne N."/>
            <person name="Perry T."/>
            <person name="Qu J."/>
            <person name="Song S.V."/>
            <person name="Sutton G.G."/>
            <person name="Vogel H."/>
            <person name="Walenz B.P."/>
            <person name="Xu W."/>
            <person name="Zhang H.J."/>
            <person name="Zou Z."/>
            <person name="Batterham P."/>
            <person name="Edwards O.R."/>
            <person name="Feyereisen R."/>
            <person name="Gibbs R.A."/>
            <person name="Heckel D.G."/>
            <person name="McGrath A."/>
            <person name="Robin C."/>
            <person name="Scherer S.E."/>
            <person name="Worley K.C."/>
            <person name="Wu Y.D."/>
        </authorList>
    </citation>
    <scope>NUCLEOTIDE SEQUENCE [LARGE SCALE GENOMIC DNA]</scope>
    <source>
        <strain evidence="11">Harm_GR_Male_#8</strain>
        <tissue evidence="11">Whole organism</tissue>
    </source>
</reference>
<dbReference type="PROSITE" id="PS00653">
    <property type="entry name" value="GLYCOSYL_HYDROL_F1_2"/>
    <property type="match status" value="1"/>
</dbReference>